<dbReference type="Gene3D" id="3.40.50.2020">
    <property type="match status" value="1"/>
</dbReference>
<dbReference type="SUPFAM" id="SSF53271">
    <property type="entry name" value="PRTase-like"/>
    <property type="match status" value="1"/>
</dbReference>
<feature type="domain" description="Phosphoribosyltransferase" evidence="1">
    <location>
        <begin position="83"/>
        <end position="195"/>
    </location>
</feature>
<dbReference type="Pfam" id="PF00156">
    <property type="entry name" value="Pribosyltran"/>
    <property type="match status" value="1"/>
</dbReference>
<dbReference type="Proteomes" id="UP000230179">
    <property type="component" value="Unassembled WGS sequence"/>
</dbReference>
<dbReference type="InterPro" id="IPR029057">
    <property type="entry name" value="PRTase-like"/>
</dbReference>
<accession>A0A2H0UBG9</accession>
<sequence>MRITEMQASRLIPLLPVGEAPLDLLGRCGGFYACPRSNGQRTGPLVGYAGRYESEDGSSMQYVGEVYANFAAAEPYPHVMWYVAELMWRMYSGFFHGQDVHVFCGAPIGGYSFSDVLARVCDRKVVKAEKKVVALATGTSRERADLVFGRHRVDPGEGVVIVEDVCNNFSTTEKLIRLIQECGATVVRIACLLNRSLYVEGAYFSETLGRRVPVLALVRRRIEEYRQDDLFVYDDAAAGNVVWKPKDEWEKLPR</sequence>
<protein>
    <recommendedName>
        <fullName evidence="1">Phosphoribosyltransferase domain-containing protein</fullName>
    </recommendedName>
</protein>
<evidence type="ECO:0000313" key="2">
    <source>
        <dbReference type="EMBL" id="PIR83036.1"/>
    </source>
</evidence>
<gene>
    <name evidence="2" type="ORF">COU19_02630</name>
</gene>
<dbReference type="AlphaFoldDB" id="A0A2H0UBG9"/>
<dbReference type="CDD" id="cd06223">
    <property type="entry name" value="PRTases_typeI"/>
    <property type="match status" value="1"/>
</dbReference>
<organism evidence="2 3">
    <name type="scientific">Candidatus Kaiserbacteria bacterium CG10_big_fil_rev_8_21_14_0_10_56_12</name>
    <dbReference type="NCBI Taxonomy" id="1974611"/>
    <lineage>
        <taxon>Bacteria</taxon>
        <taxon>Candidatus Kaiseribacteriota</taxon>
    </lineage>
</organism>
<proteinExistence type="predicted"/>
<dbReference type="EMBL" id="PFBL01000021">
    <property type="protein sequence ID" value="PIR83036.1"/>
    <property type="molecule type" value="Genomic_DNA"/>
</dbReference>
<name>A0A2H0UBG9_9BACT</name>
<dbReference type="InterPro" id="IPR000836">
    <property type="entry name" value="PRTase_dom"/>
</dbReference>
<evidence type="ECO:0000259" key="1">
    <source>
        <dbReference type="Pfam" id="PF00156"/>
    </source>
</evidence>
<comment type="caution">
    <text evidence="2">The sequence shown here is derived from an EMBL/GenBank/DDBJ whole genome shotgun (WGS) entry which is preliminary data.</text>
</comment>
<reference evidence="3" key="1">
    <citation type="submission" date="2017-09" db="EMBL/GenBank/DDBJ databases">
        <title>Depth-based differentiation of microbial function through sediment-hosted aquifers and enrichment of novel symbionts in the deep terrestrial subsurface.</title>
        <authorList>
            <person name="Probst A.J."/>
            <person name="Ladd B."/>
            <person name="Jarett J.K."/>
            <person name="Geller-Mcgrath D.E."/>
            <person name="Sieber C.M.K."/>
            <person name="Emerson J.B."/>
            <person name="Anantharaman K."/>
            <person name="Thomas B.C."/>
            <person name="Malmstrom R."/>
            <person name="Stieglmeier M."/>
            <person name="Klingl A."/>
            <person name="Woyke T."/>
            <person name="Ryan C.M."/>
            <person name="Banfield J.F."/>
        </authorList>
    </citation>
    <scope>NUCLEOTIDE SEQUENCE [LARGE SCALE GENOMIC DNA]</scope>
</reference>
<evidence type="ECO:0000313" key="3">
    <source>
        <dbReference type="Proteomes" id="UP000230179"/>
    </source>
</evidence>